<dbReference type="Proteomes" id="UP000255334">
    <property type="component" value="Unassembled WGS sequence"/>
</dbReference>
<sequence length="313" mass="34242">MTHAGADDTLVAYSSMEDGELADYVSQIERDNPDLHIKVIRVSTAALHERILQEGDAGQWDIIFGWSLTKLLDPMIQTLLATFDSAQLDRLPREARDEGGKWFSPSAFVPAFCVNEARLKEKGLPVPRNWNELAESYYGGEIVLPDPAYSGAGFLHVTALNQKSGSAYVDSVFRRVANSRPRVVRSAFEPCSAVLNGEAAIGVTVSTAVCGLMNQGVDVRMVIPSDAAAFEPESFAIRAGSRHLSQAQRALDWTMSSAACETYGRYGKVVLKDIDIRSPEDGDPRFPAMTAINAAKANQDRDAMCSAWSRFFN</sequence>
<comment type="caution">
    <text evidence="2">The sequence shown here is derived from an EMBL/GenBank/DDBJ whole genome shotgun (WGS) entry which is preliminary data.</text>
</comment>
<dbReference type="Pfam" id="PF13343">
    <property type="entry name" value="SBP_bac_6"/>
    <property type="match status" value="1"/>
</dbReference>
<dbReference type="GO" id="GO:0030975">
    <property type="term" value="F:thiamine binding"/>
    <property type="evidence" value="ECO:0007669"/>
    <property type="project" value="TreeGrafter"/>
</dbReference>
<name>A0A370X2P3_9GAMM</name>
<dbReference type="GO" id="GO:0030288">
    <property type="term" value="C:outer membrane-bounded periplasmic space"/>
    <property type="evidence" value="ECO:0007669"/>
    <property type="project" value="TreeGrafter"/>
</dbReference>
<protein>
    <submittedName>
        <fullName evidence="2">Extracellular solute-binding protein</fullName>
    </submittedName>
</protein>
<keyword evidence="3" id="KW-1185">Reference proteome</keyword>
<dbReference type="OrthoDB" id="305758at2"/>
<dbReference type="Gene3D" id="3.40.190.10">
    <property type="entry name" value="Periplasmic binding protein-like II"/>
    <property type="match status" value="2"/>
</dbReference>
<evidence type="ECO:0000313" key="2">
    <source>
        <dbReference type="EMBL" id="RDS82612.1"/>
    </source>
</evidence>
<organism evidence="2 3">
    <name type="scientific">Dyella psychrodurans</name>
    <dbReference type="NCBI Taxonomy" id="1927960"/>
    <lineage>
        <taxon>Bacteria</taxon>
        <taxon>Pseudomonadati</taxon>
        <taxon>Pseudomonadota</taxon>
        <taxon>Gammaproteobacteria</taxon>
        <taxon>Lysobacterales</taxon>
        <taxon>Rhodanobacteraceae</taxon>
        <taxon>Dyella</taxon>
    </lineage>
</organism>
<gene>
    <name evidence="2" type="ORF">DWU99_14545</name>
</gene>
<proteinExistence type="predicted"/>
<dbReference type="GO" id="GO:0015888">
    <property type="term" value="P:thiamine transport"/>
    <property type="evidence" value="ECO:0007669"/>
    <property type="project" value="TreeGrafter"/>
</dbReference>
<evidence type="ECO:0000256" key="1">
    <source>
        <dbReference type="ARBA" id="ARBA00022729"/>
    </source>
</evidence>
<accession>A0A370X2P3</accession>
<dbReference type="EMBL" id="QRBF01000005">
    <property type="protein sequence ID" value="RDS82612.1"/>
    <property type="molecule type" value="Genomic_DNA"/>
</dbReference>
<evidence type="ECO:0000313" key="3">
    <source>
        <dbReference type="Proteomes" id="UP000255334"/>
    </source>
</evidence>
<reference evidence="2 3" key="1">
    <citation type="submission" date="2018-07" db="EMBL/GenBank/DDBJ databases">
        <title>Dyella monticola sp. nov. and Dyella psychrodurans sp. nov. isolated from monsoon evergreen broad-leaved forest soil of Dinghu Mountain, China.</title>
        <authorList>
            <person name="Gao Z."/>
            <person name="Qiu L."/>
        </authorList>
    </citation>
    <scope>NUCLEOTIDE SEQUENCE [LARGE SCALE GENOMIC DNA]</scope>
    <source>
        <strain evidence="2 3">4MSK11</strain>
    </source>
</reference>
<dbReference type="SUPFAM" id="SSF53850">
    <property type="entry name" value="Periplasmic binding protein-like II"/>
    <property type="match status" value="1"/>
</dbReference>
<dbReference type="AlphaFoldDB" id="A0A370X2P3"/>
<dbReference type="GO" id="GO:0030976">
    <property type="term" value="F:thiamine pyrophosphate binding"/>
    <property type="evidence" value="ECO:0007669"/>
    <property type="project" value="TreeGrafter"/>
</dbReference>
<dbReference type="PANTHER" id="PTHR30006">
    <property type="entry name" value="THIAMINE-BINDING PERIPLASMIC PROTEIN-RELATED"/>
    <property type="match status" value="1"/>
</dbReference>
<keyword evidence="1" id="KW-0732">Signal</keyword>
<dbReference type="PANTHER" id="PTHR30006:SF2">
    <property type="entry name" value="ABC TRANSPORTER SUBSTRATE-BINDING PROTEIN"/>
    <property type="match status" value="1"/>
</dbReference>
<dbReference type="RefSeq" id="WP_115478788.1">
    <property type="nucleotide sequence ID" value="NZ_QRBF01000005.1"/>
</dbReference>